<comment type="caution">
    <text evidence="1">The sequence shown here is derived from an EMBL/GenBank/DDBJ whole genome shotgun (WGS) entry which is preliminary data.</text>
</comment>
<organism evidence="1 2">
    <name type="scientific">Trema orientale</name>
    <name type="common">Charcoal tree</name>
    <name type="synonym">Celtis orientalis</name>
    <dbReference type="NCBI Taxonomy" id="63057"/>
    <lineage>
        <taxon>Eukaryota</taxon>
        <taxon>Viridiplantae</taxon>
        <taxon>Streptophyta</taxon>
        <taxon>Embryophyta</taxon>
        <taxon>Tracheophyta</taxon>
        <taxon>Spermatophyta</taxon>
        <taxon>Magnoliopsida</taxon>
        <taxon>eudicotyledons</taxon>
        <taxon>Gunneridae</taxon>
        <taxon>Pentapetalae</taxon>
        <taxon>rosids</taxon>
        <taxon>fabids</taxon>
        <taxon>Rosales</taxon>
        <taxon>Cannabaceae</taxon>
        <taxon>Trema</taxon>
    </lineage>
</organism>
<dbReference type="EMBL" id="JXTC01000065">
    <property type="protein sequence ID" value="PON92421.1"/>
    <property type="molecule type" value="Genomic_DNA"/>
</dbReference>
<dbReference type="OrthoDB" id="10337702at2759"/>
<gene>
    <name evidence="1" type="ORF">TorRG33x02_117450</name>
</gene>
<evidence type="ECO:0000313" key="1">
    <source>
        <dbReference type="EMBL" id="PON92421.1"/>
    </source>
</evidence>
<dbReference type="Proteomes" id="UP000237000">
    <property type="component" value="Unassembled WGS sequence"/>
</dbReference>
<accession>A0A2P5F3R4</accession>
<keyword evidence="2" id="KW-1185">Reference proteome</keyword>
<proteinExistence type="predicted"/>
<protein>
    <submittedName>
        <fullName evidence="1">Uncharacterized protein</fullName>
    </submittedName>
</protein>
<sequence length="180" mass="19863">MSPGLPKISVLTFSIPIIRNRRHWHWPQPIFFNTEIHGLSPDANPVNRTVPKHTAIESNVGAVDVERAARGPPTASFGRRPKGSSGLGGSVEIEEFEFGPERAFQEEAGCRARVRVAAESEFGSGNEREPVFGHGFEPDEGLDWETEEDFVEEVVVAGDCFRRVCWCRNGGVSRGFGHFG</sequence>
<evidence type="ECO:0000313" key="2">
    <source>
        <dbReference type="Proteomes" id="UP000237000"/>
    </source>
</evidence>
<dbReference type="InParanoid" id="A0A2P5F3R4"/>
<dbReference type="AlphaFoldDB" id="A0A2P5F3R4"/>
<name>A0A2P5F3R4_TREOI</name>
<reference evidence="2" key="1">
    <citation type="submission" date="2016-06" db="EMBL/GenBank/DDBJ databases">
        <title>Parallel loss of symbiosis genes in relatives of nitrogen-fixing non-legume Parasponia.</title>
        <authorList>
            <person name="Van Velzen R."/>
            <person name="Holmer R."/>
            <person name="Bu F."/>
            <person name="Rutten L."/>
            <person name="Van Zeijl A."/>
            <person name="Liu W."/>
            <person name="Santuari L."/>
            <person name="Cao Q."/>
            <person name="Sharma T."/>
            <person name="Shen D."/>
            <person name="Roswanjaya Y."/>
            <person name="Wardhani T."/>
            <person name="Kalhor M.S."/>
            <person name="Jansen J."/>
            <person name="Van den Hoogen J."/>
            <person name="Gungor B."/>
            <person name="Hartog M."/>
            <person name="Hontelez J."/>
            <person name="Verver J."/>
            <person name="Yang W.-C."/>
            <person name="Schijlen E."/>
            <person name="Repin R."/>
            <person name="Schilthuizen M."/>
            <person name="Schranz E."/>
            <person name="Heidstra R."/>
            <person name="Miyata K."/>
            <person name="Fedorova E."/>
            <person name="Kohlen W."/>
            <person name="Bisseling T."/>
            <person name="Smit S."/>
            <person name="Geurts R."/>
        </authorList>
    </citation>
    <scope>NUCLEOTIDE SEQUENCE [LARGE SCALE GENOMIC DNA]</scope>
    <source>
        <strain evidence="2">cv. RG33-2</strain>
    </source>
</reference>